<feature type="chain" id="PRO_5044843013" description="Alpha-ketoglutarate-dependent dioxygenase AlkB-like domain-containing protein" evidence="1">
    <location>
        <begin position="25"/>
        <end position="552"/>
    </location>
</feature>
<sequence>MVACARLKYCVCCVVSLSAQPCSAIVIVQKEAMRNQDHPLARLSPITAIAIAEIGRISNYLLARYSEKSSSPPQTICLTKAGSYVQKNLLSQDEQLRLFSFIQQQDTTDWDNIPPCMNPSPKTLDLLQNKNGESSRTVCLDPNNDNNAVVQMLKKALDSVDWYKKGKRKIKTLSMAVLKYCPAETYSRTIGSTFPPHIDHCNDGSWVVLISLGCTANFRLKCLSMTRSEMFEMESGDVLVFDPSSEAAILHGVDSIQCGEDRGVDWAGLGEHFEVLSCSRFGVQCRVSSTMNLIKVSVLSILHILCILGISSVIASPPNLHASRSSAKSYPNGRDRPHHYQIQSDKLVYSGWRRVIRRTVSSLRHPHHYDEYNPTKHLIDFDIIDQNQGTCGAVIVFAWNSTSKTATIVREYMPGCHRILGGLAAGLVEEEKHAANDILDLDTGEDRNLVAARCELEEECHLAGGTWYRLTEEGISIPMDKYVITEITPYLVIDPHHVHNPRPLDDEEDIEIISGVTADEIMQMIREGDMNLVGGFGALLALQKLRDLGEIK</sequence>
<dbReference type="InterPro" id="IPR027450">
    <property type="entry name" value="AlkB-like"/>
</dbReference>
<dbReference type="EMBL" id="JALLPJ020000512">
    <property type="protein sequence ID" value="KAL3789991.1"/>
    <property type="molecule type" value="Genomic_DNA"/>
</dbReference>
<dbReference type="SUPFAM" id="SSF55811">
    <property type="entry name" value="Nudix"/>
    <property type="match status" value="1"/>
</dbReference>
<evidence type="ECO:0000259" key="2">
    <source>
        <dbReference type="Pfam" id="PF13532"/>
    </source>
</evidence>
<keyword evidence="1" id="KW-0732">Signal</keyword>
<dbReference type="InterPro" id="IPR015797">
    <property type="entry name" value="NUDIX_hydrolase-like_dom_sf"/>
</dbReference>
<dbReference type="InterPro" id="IPR037151">
    <property type="entry name" value="AlkB-like_sf"/>
</dbReference>
<accession>A0ABD3PRK5</accession>
<gene>
    <name evidence="3" type="ORF">ACHAWO_002045</name>
</gene>
<dbReference type="Gene3D" id="2.60.120.590">
    <property type="entry name" value="Alpha-ketoglutarate-dependent dioxygenase AlkB-like"/>
    <property type="match status" value="1"/>
</dbReference>
<dbReference type="Pfam" id="PF13532">
    <property type="entry name" value="2OG-FeII_Oxy_2"/>
    <property type="match status" value="1"/>
</dbReference>
<dbReference type="Gene3D" id="3.90.79.10">
    <property type="entry name" value="Nucleoside Triphosphate Pyrophosphohydrolase"/>
    <property type="match status" value="1"/>
</dbReference>
<protein>
    <recommendedName>
        <fullName evidence="2">Alpha-ketoglutarate-dependent dioxygenase AlkB-like domain-containing protein</fullName>
    </recommendedName>
</protein>
<comment type="caution">
    <text evidence="3">The sequence shown here is derived from an EMBL/GenBank/DDBJ whole genome shotgun (WGS) entry which is preliminary data.</text>
</comment>
<dbReference type="Proteomes" id="UP001530400">
    <property type="component" value="Unassembled WGS sequence"/>
</dbReference>
<keyword evidence="4" id="KW-1185">Reference proteome</keyword>
<feature type="signal peptide" evidence="1">
    <location>
        <begin position="1"/>
        <end position="24"/>
    </location>
</feature>
<name>A0ABD3PRK5_9STRA</name>
<organism evidence="3 4">
    <name type="scientific">Cyclotella atomus</name>
    <dbReference type="NCBI Taxonomy" id="382360"/>
    <lineage>
        <taxon>Eukaryota</taxon>
        <taxon>Sar</taxon>
        <taxon>Stramenopiles</taxon>
        <taxon>Ochrophyta</taxon>
        <taxon>Bacillariophyta</taxon>
        <taxon>Coscinodiscophyceae</taxon>
        <taxon>Thalassiosirophycidae</taxon>
        <taxon>Stephanodiscales</taxon>
        <taxon>Stephanodiscaceae</taxon>
        <taxon>Cyclotella</taxon>
    </lineage>
</organism>
<proteinExistence type="predicted"/>
<reference evidence="3 4" key="1">
    <citation type="submission" date="2024-10" db="EMBL/GenBank/DDBJ databases">
        <title>Updated reference genomes for cyclostephanoid diatoms.</title>
        <authorList>
            <person name="Roberts W.R."/>
            <person name="Alverson A.J."/>
        </authorList>
    </citation>
    <scope>NUCLEOTIDE SEQUENCE [LARGE SCALE GENOMIC DNA]</scope>
    <source>
        <strain evidence="3 4">AJA010-31</strain>
    </source>
</reference>
<evidence type="ECO:0000313" key="3">
    <source>
        <dbReference type="EMBL" id="KAL3789991.1"/>
    </source>
</evidence>
<dbReference type="AlphaFoldDB" id="A0ABD3PRK5"/>
<feature type="domain" description="Alpha-ketoglutarate-dependent dioxygenase AlkB-like" evidence="2">
    <location>
        <begin position="84"/>
        <end position="259"/>
    </location>
</feature>
<evidence type="ECO:0000313" key="4">
    <source>
        <dbReference type="Proteomes" id="UP001530400"/>
    </source>
</evidence>
<dbReference type="SUPFAM" id="SSF51197">
    <property type="entry name" value="Clavaminate synthase-like"/>
    <property type="match status" value="1"/>
</dbReference>
<evidence type="ECO:0000256" key="1">
    <source>
        <dbReference type="SAM" id="SignalP"/>
    </source>
</evidence>